<feature type="region of interest" description="Disordered" evidence="1">
    <location>
        <begin position="1672"/>
        <end position="1692"/>
    </location>
</feature>
<feature type="compositionally biased region" description="Polar residues" evidence="1">
    <location>
        <begin position="123"/>
        <end position="137"/>
    </location>
</feature>
<feature type="region of interest" description="Disordered" evidence="1">
    <location>
        <begin position="641"/>
        <end position="707"/>
    </location>
</feature>
<feature type="region of interest" description="Disordered" evidence="1">
    <location>
        <begin position="1429"/>
        <end position="1466"/>
    </location>
</feature>
<feature type="compositionally biased region" description="Polar residues" evidence="1">
    <location>
        <begin position="746"/>
        <end position="760"/>
    </location>
</feature>
<feature type="region of interest" description="Disordered" evidence="1">
    <location>
        <begin position="371"/>
        <end position="529"/>
    </location>
</feature>
<feature type="compositionally biased region" description="Low complexity" evidence="1">
    <location>
        <begin position="1432"/>
        <end position="1446"/>
    </location>
</feature>
<feature type="compositionally biased region" description="Polar residues" evidence="1">
    <location>
        <begin position="1064"/>
        <end position="1081"/>
    </location>
</feature>
<dbReference type="Pfam" id="PF01826">
    <property type="entry name" value="TIL"/>
    <property type="match status" value="2"/>
</dbReference>
<proteinExistence type="predicted"/>
<feature type="domain" description="TIL" evidence="2">
    <location>
        <begin position="2586"/>
        <end position="2643"/>
    </location>
</feature>
<dbReference type="PANTHER" id="PTHR36493">
    <property type="entry name" value="NEUROBLAST DIFFERENTIATION-ASSOCIATED PROTEIN AHNAK-LIKE PROTEIN"/>
    <property type="match status" value="1"/>
</dbReference>
<organism evidence="3 4">
    <name type="scientific">Argiope bruennichi</name>
    <name type="common">Wasp spider</name>
    <name type="synonym">Aranea bruennichi</name>
    <dbReference type="NCBI Taxonomy" id="94029"/>
    <lineage>
        <taxon>Eukaryota</taxon>
        <taxon>Metazoa</taxon>
        <taxon>Ecdysozoa</taxon>
        <taxon>Arthropoda</taxon>
        <taxon>Chelicerata</taxon>
        <taxon>Arachnida</taxon>
        <taxon>Araneae</taxon>
        <taxon>Araneomorphae</taxon>
        <taxon>Entelegynae</taxon>
        <taxon>Araneoidea</taxon>
        <taxon>Araneidae</taxon>
        <taxon>Argiope</taxon>
    </lineage>
</organism>
<feature type="compositionally biased region" description="Polar residues" evidence="1">
    <location>
        <begin position="843"/>
        <end position="858"/>
    </location>
</feature>
<feature type="region of interest" description="Disordered" evidence="1">
    <location>
        <begin position="1334"/>
        <end position="1410"/>
    </location>
</feature>
<feature type="compositionally biased region" description="Polar residues" evidence="1">
    <location>
        <begin position="1179"/>
        <end position="1207"/>
    </location>
</feature>
<feature type="compositionally biased region" description="Polar residues" evidence="1">
    <location>
        <begin position="1386"/>
        <end position="1410"/>
    </location>
</feature>
<evidence type="ECO:0000259" key="2">
    <source>
        <dbReference type="Pfam" id="PF01826"/>
    </source>
</evidence>
<feature type="compositionally biased region" description="Basic residues" evidence="1">
    <location>
        <begin position="1343"/>
        <end position="1359"/>
    </location>
</feature>
<keyword evidence="4" id="KW-1185">Reference proteome</keyword>
<feature type="region of interest" description="Disordered" evidence="1">
    <location>
        <begin position="1060"/>
        <end position="1109"/>
    </location>
</feature>
<feature type="region of interest" description="Disordered" evidence="1">
    <location>
        <begin position="583"/>
        <end position="629"/>
    </location>
</feature>
<reference evidence="3" key="1">
    <citation type="journal article" date="2020" name="bioRxiv">
        <title>Chromosome-level reference genome of the European wasp spider Argiope bruennichi: a resource for studies on range expansion and evolutionary adaptation.</title>
        <authorList>
            <person name="Sheffer M.M."/>
            <person name="Hoppe A."/>
            <person name="Krehenwinkel H."/>
            <person name="Uhl G."/>
            <person name="Kuss A.W."/>
            <person name="Jensen L."/>
            <person name="Jensen C."/>
            <person name="Gillespie R.G."/>
            <person name="Hoff K.J."/>
            <person name="Prost S."/>
        </authorList>
    </citation>
    <scope>NUCLEOTIDE SEQUENCE</scope>
</reference>
<feature type="region of interest" description="Disordered" evidence="1">
    <location>
        <begin position="2389"/>
        <end position="2426"/>
    </location>
</feature>
<protein>
    <submittedName>
        <fullName evidence="3">Inducible metalloproteinase inhibitor protein like</fullName>
    </submittedName>
</protein>
<feature type="compositionally biased region" description="Polar residues" evidence="1">
    <location>
        <begin position="583"/>
        <end position="608"/>
    </location>
</feature>
<feature type="compositionally biased region" description="Polar residues" evidence="1">
    <location>
        <begin position="94"/>
        <end position="112"/>
    </location>
</feature>
<feature type="compositionally biased region" description="Low complexity" evidence="1">
    <location>
        <begin position="2469"/>
        <end position="2481"/>
    </location>
</feature>
<feature type="compositionally biased region" description="Basic residues" evidence="1">
    <location>
        <begin position="1260"/>
        <end position="1275"/>
    </location>
</feature>
<feature type="compositionally biased region" description="Low complexity" evidence="1">
    <location>
        <begin position="464"/>
        <end position="474"/>
    </location>
</feature>
<feature type="compositionally biased region" description="Polar residues" evidence="1">
    <location>
        <begin position="2389"/>
        <end position="2399"/>
    </location>
</feature>
<feature type="domain" description="TIL" evidence="2">
    <location>
        <begin position="2527"/>
        <end position="2581"/>
    </location>
</feature>
<feature type="compositionally biased region" description="Polar residues" evidence="1">
    <location>
        <begin position="442"/>
        <end position="456"/>
    </location>
</feature>
<feature type="compositionally biased region" description="Polar residues" evidence="1">
    <location>
        <begin position="1510"/>
        <end position="1526"/>
    </location>
</feature>
<dbReference type="InterPro" id="IPR002919">
    <property type="entry name" value="TIL_dom"/>
</dbReference>
<feature type="compositionally biased region" description="Basic residues" evidence="1">
    <location>
        <begin position="263"/>
        <end position="302"/>
    </location>
</feature>
<comment type="caution">
    <text evidence="3">The sequence shown here is derived from an EMBL/GenBank/DDBJ whole genome shotgun (WGS) entry which is preliminary data.</text>
</comment>
<feature type="region of interest" description="Disordered" evidence="1">
    <location>
        <begin position="1253"/>
        <end position="1296"/>
    </location>
</feature>
<feature type="compositionally biased region" description="Polar residues" evidence="1">
    <location>
        <begin position="960"/>
        <end position="980"/>
    </location>
</feature>
<feature type="compositionally biased region" description="Polar residues" evidence="1">
    <location>
        <begin position="230"/>
        <end position="243"/>
    </location>
</feature>
<name>A0A8T0E022_ARGBR</name>
<dbReference type="Gene3D" id="2.10.25.10">
    <property type="entry name" value="Laminin"/>
    <property type="match status" value="2"/>
</dbReference>
<dbReference type="EMBL" id="JABXBU010002231">
    <property type="protein sequence ID" value="KAF8763783.1"/>
    <property type="molecule type" value="Genomic_DNA"/>
</dbReference>
<feature type="compositionally biased region" description="Polar residues" evidence="1">
    <location>
        <begin position="865"/>
        <end position="906"/>
    </location>
</feature>
<accession>A0A8T0E022</accession>
<feature type="region of interest" description="Disordered" evidence="1">
    <location>
        <begin position="230"/>
        <end position="354"/>
    </location>
</feature>
<feature type="region of interest" description="Disordered" evidence="1">
    <location>
        <begin position="731"/>
        <end position="772"/>
    </location>
</feature>
<gene>
    <name evidence="3" type="ORF">HNY73_021925</name>
</gene>
<feature type="region of interest" description="Disordered" evidence="1">
    <location>
        <begin position="2469"/>
        <end position="2497"/>
    </location>
</feature>
<feature type="compositionally biased region" description="Basic and acidic residues" evidence="1">
    <location>
        <begin position="2411"/>
        <end position="2421"/>
    </location>
</feature>
<feature type="compositionally biased region" description="Basic and acidic residues" evidence="1">
    <location>
        <begin position="1029"/>
        <end position="1045"/>
    </location>
</feature>
<dbReference type="SUPFAM" id="SSF57567">
    <property type="entry name" value="Serine protease inhibitors"/>
    <property type="match status" value="2"/>
</dbReference>
<feature type="region of interest" description="Disordered" evidence="1">
    <location>
        <begin position="1491"/>
        <end position="1526"/>
    </location>
</feature>
<feature type="region of interest" description="Disordered" evidence="1">
    <location>
        <begin position="843"/>
        <end position="1045"/>
    </location>
</feature>
<evidence type="ECO:0000313" key="3">
    <source>
        <dbReference type="EMBL" id="KAF8763783.1"/>
    </source>
</evidence>
<evidence type="ECO:0000313" key="4">
    <source>
        <dbReference type="Proteomes" id="UP000807504"/>
    </source>
</evidence>
<sequence length="2707" mass="299688">MASHVMPEQRKLLTFAYYLGMFSDAKSEPGGRATNGRRQLLATAESCESNSDHLDMRHYFLIVALGEIFYGVVSGQYIYNVDPDPGGRIFPEQDGNQNTPGEHFTSSNITPQRSKKSPDRSSSHNSFNDSDPNKIINSQQSSDLAYDSGTVEINEYPISKNEHVSQNISHKNSGIKIAGRTENHQMQIFSQQQSSLQIHDKKENSSLLEKQPPIQHLNSNELLKSLENPFNTNVDESNAQENPKSSKETSDDESFSDPEGSKVLKRKRRDIPPRRKIPRRNFKPIRNKNNISKRRKTNRNNKRGTSLQGNDHSMDYTTDHSLNTENLLPKSATIESETNRKEKQKEEIAATNSPDVLADFASSKLPPDFWNSFLSDYEPGKNNQDTPLEEKEPGNSQDDSLDIGNLDPSMTLPDDSSGITFPEHFFDDFIPDRNSPAPDGNAATTESLEVSNSDPSQQKDDVNSSENTSSDNSNAAMAESPQRRNPGPPRRTINRRKNLISRNSRKGGISTHNSPIQEEGYLTTYDDDEGSRTTIQDMAVTDDPQFEPSFPDDYPGMKFPSDFVDDILSGLDQVTSAEKLQLTTEESQLENMDIQNQDNSETEMSINPPTIDPQFSPGIPDEYPNQQFPEGFVSDMLAGLDTKTPTESVPKDGPWPRRPPFQGFGSALGRKHPRNRIQNFRNDRRNSKNRKAKPNTFSKFDNDAIFSDDQNQNEKTMQQIFPNTNEGETITQTNQASAQISSSSNEDFIQQQDDSSQTFLPASKNGRRQNFRRPINYFQPYRKREKSFNRQMPRPVNDNLLHPKQENYLSQNSPIQKSFQTASENSDYNFPYNTMSDYLRTLDSSTESAEESPISQTPEKVKNGPVNNNKMNSFDTRFNSFNPIVNNDHTSETPQSVSSKYSSEQEISILKLKNNLRNRQRNVKHRTHPSRDHDLNKHLSSQQGSLDLDTNGEDDIPSVENYSPSRSHGLNKQLTSQQESLDLDTNREYDIPSDENYGSYYTTLSQADNEPSSMDSFTESIEESVTSQTEEKVKNGPIDSNERNSFDTWFNSFKRIANSDHASKTPQSVSSKYSTEQQTSVLKRKNNLRNRQRNIKHGTHPSRNHDLNKQLTSQQEYLDLDTSEEDDNPSAENYRSYYTTLSQADNEPSFVEQYPQQNVLHIQTTDSSISVESEEFVASQMSEISTNQPGDESEISNKQKASSQTENGNSWLSLFDNWLNSFKSLINKNRTSKTPQSISPEHSTEQQTSILKLKNDLPHRQRNSKHRPHFRKNKSKQLIPQQEFSNLDTNEEDTFPSVEGTDFIQQEQRSTTMAEDYEVGYTTIGQVEEEISTFTETSSKKNYYGRRRRPHTFKRRQKHPFGSDETAHETGSSDSVGYDDYDFTPIQETESSFSVPTDSSSEQNFLENQSQSQWITEFSNFGGDLGEKLILSSTDSDTNDDNSQQDFSKQQEADQNNNSLTDISSTDILYNSPTEFLIDSKEANQFRSDELYSKNAANPTNKTSNEEMSARGQANTTNDSSETFFTEDNENWKKEYHRRINHRRYHPKKSANLERTGNFPWDYVTIPDDFFEDFLDSLKNNSNNEELNTDTTNYDIIFQDDDRPDNFPMNDPTIPDDFFNDFLSGLTDTSTDSKTTTETLSSDSTSETWPSNYNIVDNYQENILTDNTRAADHEETGLGSSSETGEIEKESATTITGTFTSSITSLLETTTQTPSNPSASHPTKTNSFPIIATESLTEITEIPTTVTESSTTTAKALSTTIESPTTIYPTTMEIPTTTNEIFTTTTKILATSAEILTTTTAIPTSTITQTSTTTIEILTPTPALPTTATEIPTTATEIPTTATEIPTIATEKPTTVTDIPITSTEVPITTTEIPTTTSALPTTTAELSITTAALSTTTTEIPTTTAALPTTTTEIPTTTAALPTTTTEIPTTIAALPTTITEIPTTATENPTTIIEIPTTTTEVPITNTAIPTTTTTQIPTATSEIPTTTAAILTTTTEISTTVTEIPAITTEIPTTVTEIPVTTIKIPITATEIPATTTEIPTTVIEIPVTTIEIPITATEIPTTTTEIPTTVTEIPVTTIEIPITATEIPATTTEIPATTTEIPATTTEIPTTVTEIPDTTPEIPTTSTEVLTTTRAISTTTSTQTPTATTAAAMPTTTAEVPITTVEIPTTTIQIPTTSTEISTTTAVPTTIETSSATTEISTTTTEIPTTTTENTIATAIPTTTKIPTTATEVPSTTTTIITTTTQNPTTTSEILITTTAIPTATAGISTIFNEIPTTTTKNPIKPTEFPTTTVEIPIAPKDISAKSTEFPIMTTENPTVTTKIPITTTTVSQTATVSKISTETTTEAPSTTNIETSFSTRTEIPSVTKSVVDKELPKFSSTAENAELTSVNTDKNFPISTETSKSNSEETENKTEISEVSTSSSLMSLIEASTESSTVSTVTNITSNQSNDNTEENVTTNLAVSSLSTSENTSEENAYSVDELTSEESLDNYPTDSGAATEGFYTSPLNNYTTIEPPPGVNCNENESYYACVPMCQHTCFNYDSDTPCPNFCLPGCGCKKGLLIDEKSRCVAPGDCFELTCGLDEEWYDCKPKCHNTCPNFARAEACVDHPDDCEPGCYCRDGLIMDVDGKCVDPEDCQEPVCQDEEEETDCMDQCNTCEMICHTCKMTMCRQGCDCKDGYKRDLNGTCVHVSECPPCPLPE</sequence>
<feature type="compositionally biased region" description="Basic and acidic residues" evidence="1">
    <location>
        <begin position="337"/>
        <end position="348"/>
    </location>
</feature>
<dbReference type="CDD" id="cd19941">
    <property type="entry name" value="TIL"/>
    <property type="match status" value="3"/>
</dbReference>
<feature type="compositionally biased region" description="Polar residues" evidence="1">
    <location>
        <begin position="999"/>
        <end position="1028"/>
    </location>
</feature>
<reference evidence="3" key="2">
    <citation type="submission" date="2020-06" db="EMBL/GenBank/DDBJ databases">
        <authorList>
            <person name="Sheffer M."/>
        </authorList>
    </citation>
    <scope>NUCLEOTIDE SEQUENCE</scope>
</reference>
<feature type="compositionally biased region" description="Polar residues" evidence="1">
    <location>
        <begin position="1447"/>
        <end position="1466"/>
    </location>
</feature>
<dbReference type="PANTHER" id="PTHR36493:SF3">
    <property type="entry name" value="CHITIN-BINDING TYPE-4 DOMAIN-CONTAINING PROTEIN"/>
    <property type="match status" value="1"/>
</dbReference>
<evidence type="ECO:0000256" key="1">
    <source>
        <dbReference type="SAM" id="MobiDB-lite"/>
    </source>
</evidence>
<feature type="region of interest" description="Disordered" evidence="1">
    <location>
        <begin position="1173"/>
        <end position="1207"/>
    </location>
</feature>
<dbReference type="InterPro" id="IPR036084">
    <property type="entry name" value="Ser_inhib-like_sf"/>
</dbReference>
<feature type="compositionally biased region" description="Basic residues" evidence="1">
    <location>
        <begin position="914"/>
        <end position="928"/>
    </location>
</feature>
<feature type="compositionally biased region" description="Basic residues" evidence="1">
    <location>
        <begin position="492"/>
        <end position="505"/>
    </location>
</feature>
<feature type="compositionally biased region" description="Basic residues" evidence="1">
    <location>
        <begin position="1082"/>
        <end position="1102"/>
    </location>
</feature>
<dbReference type="Proteomes" id="UP000807504">
    <property type="component" value="Unassembled WGS sequence"/>
</dbReference>
<feature type="region of interest" description="Disordered" evidence="1">
    <location>
        <begin position="88"/>
        <end position="137"/>
    </location>
</feature>
<feature type="compositionally biased region" description="Polar residues" evidence="1">
    <location>
        <begin position="1276"/>
        <end position="1288"/>
    </location>
</feature>
<feature type="compositionally biased region" description="Low complexity" evidence="1">
    <location>
        <begin position="731"/>
        <end position="745"/>
    </location>
</feature>